<dbReference type="AlphaFoldDB" id="A0A6G3XJ66"/>
<proteinExistence type="predicted"/>
<dbReference type="EMBL" id="JAAGMN010006989">
    <property type="protein sequence ID" value="NEE17858.1"/>
    <property type="molecule type" value="Genomic_DNA"/>
</dbReference>
<comment type="caution">
    <text evidence="1">The sequence shown here is derived from an EMBL/GenBank/DDBJ whole genome shotgun (WGS) entry which is preliminary data.</text>
</comment>
<organism evidence="1">
    <name type="scientific">Streptomyces sp. SID7499</name>
    <dbReference type="NCBI Taxonomy" id="2706086"/>
    <lineage>
        <taxon>Bacteria</taxon>
        <taxon>Bacillati</taxon>
        <taxon>Actinomycetota</taxon>
        <taxon>Actinomycetes</taxon>
        <taxon>Kitasatosporales</taxon>
        <taxon>Streptomycetaceae</taxon>
        <taxon>Streptomyces</taxon>
    </lineage>
</organism>
<name>A0A6G3XJ66_9ACTN</name>
<reference evidence="1" key="1">
    <citation type="submission" date="2020-01" db="EMBL/GenBank/DDBJ databases">
        <title>Insect and environment-associated Actinomycetes.</title>
        <authorList>
            <person name="Currrie C."/>
            <person name="Chevrette M."/>
            <person name="Carlson C."/>
            <person name="Stubbendieck R."/>
            <person name="Wendt-Pienkowski E."/>
        </authorList>
    </citation>
    <scope>NUCLEOTIDE SEQUENCE</scope>
    <source>
        <strain evidence="1">SID7499</strain>
    </source>
</reference>
<gene>
    <name evidence="1" type="ORF">G3M58_66775</name>
</gene>
<sequence>MAIDLRAPDGTNRPFNSLTLQYVCTLRRFSSAVIWARCGADWEEAGVVYLNDVRQPRTIGNYRHDRFATIPEANFDQKVAIAGWHKQSAPDSRKPWVASHGRIRPGSIVPGGLVAVAEWDDSWDHGIGDFDDLITEVQRLSGTVHPIGG</sequence>
<accession>A0A6G3XJ66</accession>
<evidence type="ECO:0000313" key="1">
    <source>
        <dbReference type="EMBL" id="NEE17858.1"/>
    </source>
</evidence>
<protein>
    <submittedName>
        <fullName evidence="1">Uncharacterized protein</fullName>
    </submittedName>
</protein>